<gene>
    <name evidence="2" type="ORF">EMEDMD4_420049</name>
</gene>
<organism evidence="2 3">
    <name type="scientific">Sinorhizobium medicae</name>
    <dbReference type="NCBI Taxonomy" id="110321"/>
    <lineage>
        <taxon>Bacteria</taxon>
        <taxon>Pseudomonadati</taxon>
        <taxon>Pseudomonadota</taxon>
        <taxon>Alphaproteobacteria</taxon>
        <taxon>Hyphomicrobiales</taxon>
        <taxon>Rhizobiaceae</taxon>
        <taxon>Sinorhizobium/Ensifer group</taxon>
        <taxon>Sinorhizobium</taxon>
    </lineage>
</organism>
<name>A0A508X368_9HYPH</name>
<protein>
    <submittedName>
        <fullName evidence="2">Uncharacterized protein</fullName>
    </submittedName>
</protein>
<sequence length="77" mass="8329">MTGGRRSCGLPRAASSRVILSSERSNPFGWRARSFSISRAASLTSVAVMMVAPKTTPPEQDEDRWDARAGAHPDLTL</sequence>
<accession>A0A508X368</accession>
<reference evidence="2 3" key="1">
    <citation type="submission" date="2019-06" db="EMBL/GenBank/DDBJ databases">
        <authorList>
            <person name="Le Quere A."/>
            <person name="Colella S."/>
        </authorList>
    </citation>
    <scope>NUCLEOTIDE SEQUENCE [LARGE SCALE GENOMIC DNA]</scope>
    <source>
        <strain evidence="2">EmedicaeMD41</strain>
    </source>
</reference>
<feature type="region of interest" description="Disordered" evidence="1">
    <location>
        <begin position="54"/>
        <end position="77"/>
    </location>
</feature>
<evidence type="ECO:0000313" key="3">
    <source>
        <dbReference type="Proteomes" id="UP000507954"/>
    </source>
</evidence>
<evidence type="ECO:0000256" key="1">
    <source>
        <dbReference type="SAM" id="MobiDB-lite"/>
    </source>
</evidence>
<dbReference type="EMBL" id="CABFNB010000109">
    <property type="protein sequence ID" value="VTZ62610.1"/>
    <property type="molecule type" value="Genomic_DNA"/>
</dbReference>
<proteinExistence type="predicted"/>
<dbReference type="Proteomes" id="UP000507954">
    <property type="component" value="Unassembled WGS sequence"/>
</dbReference>
<dbReference type="AlphaFoldDB" id="A0A508X368"/>
<evidence type="ECO:0000313" key="2">
    <source>
        <dbReference type="EMBL" id="VTZ62610.1"/>
    </source>
</evidence>